<dbReference type="Pfam" id="PF17957">
    <property type="entry name" value="Big_7"/>
    <property type="match status" value="3"/>
</dbReference>
<evidence type="ECO:0000259" key="1">
    <source>
        <dbReference type="SMART" id="SM00089"/>
    </source>
</evidence>
<name>A0A4Z0QIC7_9BACT</name>
<gene>
    <name evidence="2" type="ORF">E5K02_02960</name>
</gene>
<dbReference type="SUPFAM" id="SSF55486">
    <property type="entry name" value="Metalloproteases ('zincins'), catalytic domain"/>
    <property type="match status" value="1"/>
</dbReference>
<comment type="caution">
    <text evidence="2">The sequence shown here is derived from an EMBL/GenBank/DDBJ whole genome shotgun (WGS) entry which is preliminary data.</text>
</comment>
<dbReference type="InterPro" id="IPR026444">
    <property type="entry name" value="Secre_tail"/>
</dbReference>
<accession>A0A4Z0QIC7</accession>
<dbReference type="Gene3D" id="2.60.120.380">
    <property type="match status" value="1"/>
</dbReference>
<dbReference type="InterPro" id="IPR022409">
    <property type="entry name" value="PKD/Chitinase_dom"/>
</dbReference>
<feature type="domain" description="PKD/Chitinase" evidence="1">
    <location>
        <begin position="718"/>
        <end position="800"/>
    </location>
</feature>
<protein>
    <submittedName>
        <fullName evidence="2">T9SS type A sorting domain-containing protein</fullName>
    </submittedName>
</protein>
<dbReference type="NCBIfam" id="TIGR04183">
    <property type="entry name" value="Por_Secre_tail"/>
    <property type="match status" value="1"/>
</dbReference>
<evidence type="ECO:0000313" key="3">
    <source>
        <dbReference type="Proteomes" id="UP000298471"/>
    </source>
</evidence>
<dbReference type="SUPFAM" id="SSF89260">
    <property type="entry name" value="Collagen-binding domain"/>
    <property type="match status" value="1"/>
</dbReference>
<reference evidence="2 3" key="1">
    <citation type="submission" date="2019-04" db="EMBL/GenBank/DDBJ databases">
        <authorList>
            <person name="Feng G."/>
            <person name="Zhang J."/>
            <person name="Zhu H."/>
        </authorList>
    </citation>
    <scope>NUCLEOTIDE SEQUENCE [LARGE SCALE GENOMIC DNA]</scope>
    <source>
        <strain evidence="2 3">9PBR-1</strain>
    </source>
</reference>
<dbReference type="Pfam" id="PF18962">
    <property type="entry name" value="Por_Secre_tail"/>
    <property type="match status" value="1"/>
</dbReference>
<sequence length="898" mass="93002">MFLTIPNPILPQALMTMKQICTMFFVSCLCLWLSPVSRVLAQTTSVEVPAKASLQLGSAASVTAAFRQKAQAVAGRPSTLRQQVPGGSALALNLKSSKQEGAAELFFGDVAGAAHSSFYVKVVGAQVTGEIVMRDQKKYYSFTSRPDGVVYLEEKDIDKILCVTYDQAQGEQPVSDPSAASRAAAIPVLESLPGAGAVVYLDLDGQTVSGTLWNTNFNGGAPIVAAPSSLTEAQILAVWKIMAEDFRPFALNVTTNEAVFNSAPINRRMRVIFTPTNYFYPGAGGVAYLNSFIWGGTSRGETPCWVWNSGIIGAGEAGSHEVGHTLSLSHDGRTTPSEAYFQGQESWAPIMGVGYYRPVVQWSKGEYPNANNTEDDLLKITTLNGFTYRGDDHGNTSAGATALSVSGAGVIAASNQGVITTRTDVDVFSFTTSGGTVTLNVNPNPDYPNLDIALVLRNSANAVVASADPAGLNASISQALPAGTYYLQIDGVQGALGANSDYASLGAYFISGTVPSNVAPTVSITSPVSGATFIAPATINIAATATDANGTVAKVEFYNGATLLGEDLTAPYTYSWTGVAAGTYTLTTKATDNNGAATTSAGVTVTVNENVAPTVSITAPASGASYFAPATINIAATAADVDGTVTKVEFYSGATKIGEDLTAPYTYSWVGVPVGSYSLTAKATDSNDATTTSAPVLVSVTVDTNIPPKVAIAQPRTGASFTAPATIKIEAIAFDADGTVAKVEFYNGATKIGESIVAGPGSIYSFVWSGVGAGSYTLTARAIDNNSGSRFSTPVVVTVGGGTELIPVSSGVATSDVQVYPNPASDDQLTIAVQAPAEQQLSLALFNATGQRVASTQHSLSLGDNQVRMSIATLPSGLYVLVGQKGADTFTQRILIAH</sequence>
<proteinExistence type="predicted"/>
<dbReference type="SMART" id="SM00089">
    <property type="entry name" value="PKD"/>
    <property type="match status" value="2"/>
</dbReference>
<feature type="domain" description="PKD/Chitinase" evidence="1">
    <location>
        <begin position="521"/>
        <end position="610"/>
    </location>
</feature>
<dbReference type="InterPro" id="IPR013783">
    <property type="entry name" value="Ig-like_fold"/>
</dbReference>
<dbReference type="AlphaFoldDB" id="A0A4Z0QIC7"/>
<organism evidence="2 3">
    <name type="scientific">Hymenobacter metallicola</name>
    <dbReference type="NCBI Taxonomy" id="2563114"/>
    <lineage>
        <taxon>Bacteria</taxon>
        <taxon>Pseudomonadati</taxon>
        <taxon>Bacteroidota</taxon>
        <taxon>Cytophagia</taxon>
        <taxon>Cytophagales</taxon>
        <taxon>Hymenobacteraceae</taxon>
        <taxon>Hymenobacter</taxon>
    </lineage>
</organism>
<dbReference type="EMBL" id="SRMB01000001">
    <property type="protein sequence ID" value="TGE28442.1"/>
    <property type="molecule type" value="Genomic_DNA"/>
</dbReference>
<dbReference type="OrthoDB" id="954626at2"/>
<dbReference type="Proteomes" id="UP000298471">
    <property type="component" value="Unassembled WGS sequence"/>
</dbReference>
<keyword evidence="3" id="KW-1185">Reference proteome</keyword>
<dbReference type="Gene3D" id="2.60.40.10">
    <property type="entry name" value="Immunoglobulins"/>
    <property type="match status" value="3"/>
</dbReference>
<evidence type="ECO:0000313" key="2">
    <source>
        <dbReference type="EMBL" id="TGE28442.1"/>
    </source>
</evidence>